<dbReference type="NCBIfam" id="TIGR03853">
    <property type="entry name" value="matur_matur"/>
    <property type="match status" value="1"/>
</dbReference>
<dbReference type="InterPro" id="IPR019620">
    <property type="entry name" value="Metal-bd_prot_put"/>
</dbReference>
<proteinExistence type="predicted"/>
<keyword evidence="2" id="KW-1185">Reference proteome</keyword>
<reference evidence="2" key="2">
    <citation type="submission" date="2023-07" db="EMBL/GenBank/DDBJ databases">
        <title>Shewanella mangrovi sp. nov., an acetaldehyde- degrading bacterium isolated from mangrove sediment.</title>
        <authorList>
            <person name="Liu Y."/>
        </authorList>
    </citation>
    <scope>NUCLEOTIDE SEQUENCE [LARGE SCALE GENOMIC DNA]</scope>
    <source>
        <strain evidence="2">C32</strain>
    </source>
</reference>
<gene>
    <name evidence="1" type="ORF">L9G74_10265</name>
</gene>
<comment type="caution">
    <text evidence="1">The sequence shown here is derived from an EMBL/GenBank/DDBJ whole genome shotgun (WGS) entry which is preliminary data.</text>
</comment>
<name>A0ABT2FKG7_9GAMM</name>
<evidence type="ECO:0000313" key="2">
    <source>
        <dbReference type="Proteomes" id="UP001201549"/>
    </source>
</evidence>
<evidence type="ECO:0000313" key="1">
    <source>
        <dbReference type="EMBL" id="MCS4556827.1"/>
    </source>
</evidence>
<accession>A0ABT2FKG7</accession>
<dbReference type="EMBL" id="JAKOGG010000005">
    <property type="protein sequence ID" value="MCS4556827.1"/>
    <property type="molecule type" value="Genomic_DNA"/>
</dbReference>
<protein>
    <submittedName>
        <fullName evidence="1">YecH family protein</fullName>
    </submittedName>
</protein>
<organism evidence="1 2">
    <name type="scientific">Shewanella electrica</name>
    <dbReference type="NCBI Taxonomy" id="515560"/>
    <lineage>
        <taxon>Bacteria</taxon>
        <taxon>Pseudomonadati</taxon>
        <taxon>Pseudomonadota</taxon>
        <taxon>Gammaproteobacteria</taxon>
        <taxon>Alteromonadales</taxon>
        <taxon>Shewanellaceae</taxon>
        <taxon>Shewanella</taxon>
    </lineage>
</organism>
<dbReference type="RefSeq" id="WP_238896216.1">
    <property type="nucleotide sequence ID" value="NZ_JAKOGG010000005.1"/>
</dbReference>
<sequence>MTESVHGHAVLEMLLAQPEGISKAELKAQMQQRFGVDARYHTCSASDMDAEALIAFLAARGKFVDASAGITTQADKICQH</sequence>
<reference evidence="1 2" key="1">
    <citation type="submission" date="2022-02" db="EMBL/GenBank/DDBJ databases">
        <authorList>
            <person name="Zhuang L."/>
        </authorList>
    </citation>
    <scope>NUCLEOTIDE SEQUENCE [LARGE SCALE GENOMIC DNA]</scope>
    <source>
        <strain evidence="1 2">C32</strain>
    </source>
</reference>
<dbReference type="Pfam" id="PF10678">
    <property type="entry name" value="DUF2492"/>
    <property type="match status" value="1"/>
</dbReference>
<dbReference type="Proteomes" id="UP001201549">
    <property type="component" value="Unassembled WGS sequence"/>
</dbReference>